<name>A0AA94JJL6_9PSED</name>
<sequence length="284" mass="30940">MRTPGDMSTDVSASGEGVLLDPPSVQGVDPADPNGTLPEDAKLNGIVVIIARWPAFPTGTRIDRVEIYIVGIVDPVAVRFYGAADAAPEFFIPVAATLLPNLPTFEIFYIVYSVNPSTSPNKRLSFALAPVLESPDYPDATIWGYITCTKKIPPASGALFVWEGIRVSIAFDDRFLALDVIELNWRGWNSLNGSGAPLTPVYTFNKTLSAADITNRLALPIVIQPFIPYIEPMKDQHSATASYRLTRGGIAVYRSFESVVKIDRVRPGHQDYCDSANSMAYLNG</sequence>
<comment type="caution">
    <text evidence="2">The sequence shown here is derived from an EMBL/GenBank/DDBJ whole genome shotgun (WGS) entry which is preliminary data.</text>
</comment>
<evidence type="ECO:0000256" key="1">
    <source>
        <dbReference type="SAM" id="MobiDB-lite"/>
    </source>
</evidence>
<dbReference type="EMBL" id="MKWS01000001">
    <property type="protein sequence ID" value="RVD79713.1"/>
    <property type="molecule type" value="Genomic_DNA"/>
</dbReference>
<accession>A0AA94JJL6</accession>
<dbReference type="Proteomes" id="UP000288002">
    <property type="component" value="Unassembled WGS sequence"/>
</dbReference>
<protein>
    <submittedName>
        <fullName evidence="2">Uncharacterized protein</fullName>
    </submittedName>
</protein>
<dbReference type="AlphaFoldDB" id="A0AA94JJL6"/>
<evidence type="ECO:0000313" key="2">
    <source>
        <dbReference type="EMBL" id="RVD79713.1"/>
    </source>
</evidence>
<proteinExistence type="predicted"/>
<feature type="region of interest" description="Disordered" evidence="1">
    <location>
        <begin position="1"/>
        <end position="36"/>
    </location>
</feature>
<evidence type="ECO:0000313" key="3">
    <source>
        <dbReference type="Proteomes" id="UP000288002"/>
    </source>
</evidence>
<gene>
    <name evidence="2" type="ORF">A9HBioS_0237</name>
</gene>
<reference evidence="2 3" key="1">
    <citation type="submission" date="2016-10" db="EMBL/GenBank/DDBJ databases">
        <title>Search of new enzymes for the oxidation of sulfur compounds.</title>
        <authorList>
            <person name="Novo A."/>
            <person name="Moreira I.S."/>
            <person name="Castro P.M."/>
        </authorList>
    </citation>
    <scope>NUCLEOTIDE SEQUENCE [LARGE SCALE GENOMIC DNA]</scope>
    <source>
        <strain evidence="2 3">A9</strain>
    </source>
</reference>
<organism evidence="2 3">
    <name type="scientific">Pseudomonas koreensis</name>
    <dbReference type="NCBI Taxonomy" id="198620"/>
    <lineage>
        <taxon>Bacteria</taxon>
        <taxon>Pseudomonadati</taxon>
        <taxon>Pseudomonadota</taxon>
        <taxon>Gammaproteobacteria</taxon>
        <taxon>Pseudomonadales</taxon>
        <taxon>Pseudomonadaceae</taxon>
        <taxon>Pseudomonas</taxon>
    </lineage>
</organism>